<feature type="domain" description="Gcp-like" evidence="1">
    <location>
        <begin position="39"/>
        <end position="124"/>
    </location>
</feature>
<accession>A0A0H3A923</accession>
<evidence type="ECO:0000313" key="3">
    <source>
        <dbReference type="Proteomes" id="UP000009173"/>
    </source>
</evidence>
<dbReference type="GO" id="GO:0008233">
    <property type="term" value="F:peptidase activity"/>
    <property type="evidence" value="ECO:0007669"/>
    <property type="project" value="UniProtKB-KW"/>
</dbReference>
<sequence length="261" mass="28041">MSGLTLIMNAAEGLLQLAVLRDGQRLFAQAWDAPSRGTELLTPALREGFARMHLSIGDIDRIACVNGPGSFTGLRLVLSTAAALARSTGAQTAGIDYMHALADRACQLPGMLVWAVTHARRGLVHMQGFTTRGCDSLPVPVARVEALNLRGAVERILRFGGAPVVLGSGLSRNRAFFAEHLPAALLLPADHDQPTIQSLIRLTAAATWSHDDVQPFYLRPCDAEENLADLVTRRGIDPDAARNTLARLTTLSADESACRQF</sequence>
<dbReference type="AlphaFoldDB" id="A0A0H3A923"/>
<dbReference type="InterPro" id="IPR000905">
    <property type="entry name" value="Gcp-like_dom"/>
</dbReference>
<proteinExistence type="predicted"/>
<keyword evidence="2" id="KW-0378">Hydrolase</keyword>
<dbReference type="InterPro" id="IPR043129">
    <property type="entry name" value="ATPase_NBD"/>
</dbReference>
<gene>
    <name evidence="2" type="ordered locus">Dvul_2118</name>
</gene>
<dbReference type="RefSeq" id="WP_011792665.1">
    <property type="nucleotide sequence ID" value="NC_008751.1"/>
</dbReference>
<dbReference type="KEGG" id="dvl:Dvul_2118"/>
<evidence type="ECO:0000259" key="1">
    <source>
        <dbReference type="Pfam" id="PF00814"/>
    </source>
</evidence>
<reference evidence="3" key="1">
    <citation type="journal article" date="2009" name="Environ. Microbiol.">
        <title>Contribution of mobile genetic elements to Desulfovibrio vulgaris genome plasticity.</title>
        <authorList>
            <person name="Walker C.B."/>
            <person name="Stolyar S."/>
            <person name="Chivian D."/>
            <person name="Pinel N."/>
            <person name="Gabster J.A."/>
            <person name="Dehal P.S."/>
            <person name="He Z."/>
            <person name="Yang Z.K."/>
            <person name="Yen H.C."/>
            <person name="Zhou J."/>
            <person name="Wall J.D."/>
            <person name="Hazen T.C."/>
            <person name="Arkin A.P."/>
            <person name="Stahl D.A."/>
        </authorList>
    </citation>
    <scope>NUCLEOTIDE SEQUENCE [LARGE SCALE GENOMIC DNA]</scope>
    <source>
        <strain evidence="3">DP4</strain>
    </source>
</reference>
<name>A0A0H3A923_NITV4</name>
<dbReference type="InterPro" id="IPR022496">
    <property type="entry name" value="T6A_TsaB"/>
</dbReference>
<dbReference type="GO" id="GO:0002949">
    <property type="term" value="P:tRNA threonylcarbamoyladenosine modification"/>
    <property type="evidence" value="ECO:0007669"/>
    <property type="project" value="InterPro"/>
</dbReference>
<dbReference type="Gene3D" id="3.30.420.40">
    <property type="match status" value="2"/>
</dbReference>
<keyword evidence="2" id="KW-0645">Protease</keyword>
<dbReference type="Proteomes" id="UP000009173">
    <property type="component" value="Chromosome"/>
</dbReference>
<dbReference type="EMBL" id="CP000527">
    <property type="protein sequence ID" value="ABM29134.1"/>
    <property type="molecule type" value="Genomic_DNA"/>
</dbReference>
<dbReference type="GO" id="GO:0006508">
    <property type="term" value="P:proteolysis"/>
    <property type="evidence" value="ECO:0007669"/>
    <property type="project" value="UniProtKB-KW"/>
</dbReference>
<evidence type="ECO:0000313" key="2">
    <source>
        <dbReference type="EMBL" id="ABM29134.1"/>
    </source>
</evidence>
<protein>
    <submittedName>
        <fullName evidence="2">Peptidase M22, glycoprotease</fullName>
    </submittedName>
</protein>
<dbReference type="HOGENOM" id="CLU_064886_3_0_7"/>
<dbReference type="SUPFAM" id="SSF53067">
    <property type="entry name" value="Actin-like ATPase domain"/>
    <property type="match status" value="1"/>
</dbReference>
<organism evidence="2 3">
    <name type="scientific">Nitratidesulfovibrio vulgaris (strain DP4)</name>
    <name type="common">Desulfovibrio vulgaris</name>
    <dbReference type="NCBI Taxonomy" id="391774"/>
    <lineage>
        <taxon>Bacteria</taxon>
        <taxon>Pseudomonadati</taxon>
        <taxon>Thermodesulfobacteriota</taxon>
        <taxon>Desulfovibrionia</taxon>
        <taxon>Desulfovibrionales</taxon>
        <taxon>Desulfovibrionaceae</taxon>
        <taxon>Nitratidesulfovibrio</taxon>
    </lineage>
</organism>
<dbReference type="Pfam" id="PF00814">
    <property type="entry name" value="TsaD"/>
    <property type="match status" value="1"/>
</dbReference>
<dbReference type="NCBIfam" id="TIGR03725">
    <property type="entry name" value="T6A_YeaZ"/>
    <property type="match status" value="1"/>
</dbReference>